<dbReference type="InterPro" id="IPR051209">
    <property type="entry name" value="FAD-bind_Monooxygenase_sf"/>
</dbReference>
<comment type="caution">
    <text evidence="1">The sequence shown here is derived from an EMBL/GenBank/DDBJ whole genome shotgun (WGS) entry which is preliminary data.</text>
</comment>
<dbReference type="AlphaFoldDB" id="A0A5D9CAJ7"/>
<gene>
    <name evidence="1" type="ORF">FYJ91_00855</name>
</gene>
<dbReference type="PANTHER" id="PTHR42877">
    <property type="entry name" value="L-ORNITHINE N(5)-MONOOXYGENASE-RELATED"/>
    <property type="match status" value="1"/>
</dbReference>
<dbReference type="InterPro" id="IPR036188">
    <property type="entry name" value="FAD/NAD-bd_sf"/>
</dbReference>
<protein>
    <submittedName>
        <fullName evidence="1">NAD(P)/FAD-dependent oxidoreductase</fullName>
    </submittedName>
</protein>
<dbReference type="EMBL" id="VTOU01000001">
    <property type="protein sequence ID" value="TZG28729.1"/>
    <property type="molecule type" value="Genomic_DNA"/>
</dbReference>
<accession>A0A5D9CAJ7</accession>
<dbReference type="RefSeq" id="WP_149520395.1">
    <property type="nucleotide sequence ID" value="NZ_VTOU01000001.1"/>
</dbReference>
<organism evidence="1 2">
    <name type="scientific">Sphingomonas montanisoli</name>
    <dbReference type="NCBI Taxonomy" id="2606412"/>
    <lineage>
        <taxon>Bacteria</taxon>
        <taxon>Pseudomonadati</taxon>
        <taxon>Pseudomonadota</taxon>
        <taxon>Alphaproteobacteria</taxon>
        <taxon>Sphingomonadales</taxon>
        <taxon>Sphingomonadaceae</taxon>
        <taxon>Sphingomonas</taxon>
    </lineage>
</organism>
<dbReference type="PANTHER" id="PTHR42877:SF4">
    <property type="entry name" value="FAD_NAD(P)-BINDING DOMAIN-CONTAINING PROTEIN-RELATED"/>
    <property type="match status" value="1"/>
</dbReference>
<sequence length="490" mass="54659">MIDSAKNRADMRIIVVGAGMSGLLAGIELQKAGYTNFAIYEKADKVAGTWRENRYPGLTCDIPSHAYTYSFAPNPDWTQRYPPGPEIFAYFARVTEEFGLNDRIVFNKEVTSAVFEDGGWAIGTADGASERADAMIVATGILHHPNIPTFEGQETFKGPIFHSARWDESVELDGKRIGVIGSGSTGVQIVSALAERASKLIHFQRTPQWITPGQNPQFTEEQRAAFRANPQLMIDLHESPELKEGLRMFTRAVTDVNSPEMAAVEAYTRMNLENNVQDPVLREKLRPNYRAACKRMIISMDYYEKVQLPAVEVVREKIDRFEANGIRTADGEFHELDIIVLATGFKASSFMRPMNVVGRDGVELNKLWDKRPSAYLAVSIPDFPNFFMLNGPSAPFGNLSSIAVAEYQMMLVMKLLEVISSGNARQISVSREAMATYNSELIAATKGTVWASGCSSWYLDPDGVPTIWPYTLERFMEETSEPKLEAFEQA</sequence>
<proteinExistence type="predicted"/>
<dbReference type="SUPFAM" id="SSF51905">
    <property type="entry name" value="FAD/NAD(P)-binding domain"/>
    <property type="match status" value="3"/>
</dbReference>
<evidence type="ECO:0000313" key="1">
    <source>
        <dbReference type="EMBL" id="TZG28729.1"/>
    </source>
</evidence>
<reference evidence="1 2" key="1">
    <citation type="submission" date="2019-08" db="EMBL/GenBank/DDBJ databases">
        <authorList>
            <person name="Wang G."/>
            <person name="Xu Z."/>
        </authorList>
    </citation>
    <scope>NUCLEOTIDE SEQUENCE [LARGE SCALE GENOMIC DNA]</scope>
    <source>
        <strain evidence="1 2">ZX</strain>
    </source>
</reference>
<dbReference type="PRINTS" id="PR00469">
    <property type="entry name" value="PNDRDTASEII"/>
</dbReference>
<dbReference type="Proteomes" id="UP000322077">
    <property type="component" value="Unassembled WGS sequence"/>
</dbReference>
<dbReference type="PRINTS" id="PR00368">
    <property type="entry name" value="FADPNR"/>
</dbReference>
<dbReference type="Gene3D" id="3.50.50.60">
    <property type="entry name" value="FAD/NAD(P)-binding domain"/>
    <property type="match status" value="2"/>
</dbReference>
<keyword evidence="2" id="KW-1185">Reference proteome</keyword>
<evidence type="ECO:0000313" key="2">
    <source>
        <dbReference type="Proteomes" id="UP000322077"/>
    </source>
</evidence>
<name>A0A5D9CAJ7_9SPHN</name>
<dbReference type="Pfam" id="PF13738">
    <property type="entry name" value="Pyr_redox_3"/>
    <property type="match status" value="1"/>
</dbReference>